<dbReference type="InterPro" id="IPR036291">
    <property type="entry name" value="NAD(P)-bd_dom_sf"/>
</dbReference>
<comment type="caution">
    <text evidence="5">The sequence shown here is derived from an EMBL/GenBank/DDBJ whole genome shotgun (WGS) entry which is preliminary data.</text>
</comment>
<dbReference type="Proteomes" id="UP001520654">
    <property type="component" value="Unassembled WGS sequence"/>
</dbReference>
<evidence type="ECO:0000256" key="1">
    <source>
        <dbReference type="ARBA" id="ARBA00006484"/>
    </source>
</evidence>
<name>A0ABS8E2J9_9ACTN</name>
<keyword evidence="2" id="KW-0560">Oxidoreductase</keyword>
<comment type="similarity">
    <text evidence="1 3">Belongs to the short-chain dehydrogenases/reductases (SDR) family.</text>
</comment>
<dbReference type="PRINTS" id="PR00080">
    <property type="entry name" value="SDRFAMILY"/>
</dbReference>
<dbReference type="Gene3D" id="3.40.50.720">
    <property type="entry name" value="NAD(P)-binding Rossmann-like Domain"/>
    <property type="match status" value="1"/>
</dbReference>
<dbReference type="RefSeq" id="WP_229335827.1">
    <property type="nucleotide sequence ID" value="NZ_JAINUL010000001.1"/>
</dbReference>
<reference evidence="5 6" key="1">
    <citation type="submission" date="2021-08" db="EMBL/GenBank/DDBJ databases">
        <title>Genomic Architecture of Streptomyces flavotricini NGL1 and Streptomyces erythrochromogenes HMS4 With Differential Plant Beneficial attributes and laccase production capabilities.</title>
        <authorList>
            <person name="Salwan R."/>
            <person name="Kaur R."/>
            <person name="Sharma V."/>
        </authorList>
    </citation>
    <scope>NUCLEOTIDE SEQUENCE [LARGE SCALE GENOMIC DNA]</scope>
    <source>
        <strain evidence="5 6">NGL1</strain>
    </source>
</reference>
<gene>
    <name evidence="5" type="ORF">K7B10_10250</name>
</gene>
<dbReference type="InterPro" id="IPR057326">
    <property type="entry name" value="KR_dom"/>
</dbReference>
<organism evidence="5 6">
    <name type="scientific">Streptomyces flavotricini</name>
    <dbReference type="NCBI Taxonomy" id="66888"/>
    <lineage>
        <taxon>Bacteria</taxon>
        <taxon>Bacillati</taxon>
        <taxon>Actinomycetota</taxon>
        <taxon>Actinomycetes</taxon>
        <taxon>Kitasatosporales</taxon>
        <taxon>Streptomycetaceae</taxon>
        <taxon>Streptomyces</taxon>
    </lineage>
</organism>
<dbReference type="PIRSF" id="PIRSF000126">
    <property type="entry name" value="11-beta-HSD1"/>
    <property type="match status" value="1"/>
</dbReference>
<dbReference type="PANTHER" id="PTHR43086:SF3">
    <property type="entry name" value="NADP-DEPENDENT 3-HYDROXY ACID DEHYDROGENASE YDFG"/>
    <property type="match status" value="1"/>
</dbReference>
<proteinExistence type="inferred from homology"/>
<evidence type="ECO:0000256" key="3">
    <source>
        <dbReference type="RuleBase" id="RU000363"/>
    </source>
</evidence>
<accession>A0ABS8E2J9</accession>
<dbReference type="CDD" id="cd05233">
    <property type="entry name" value="SDR_c"/>
    <property type="match status" value="1"/>
</dbReference>
<dbReference type="InterPro" id="IPR002347">
    <property type="entry name" value="SDR_fam"/>
</dbReference>
<dbReference type="EMBL" id="JAINUL010000001">
    <property type="protein sequence ID" value="MCC0095158.1"/>
    <property type="molecule type" value="Genomic_DNA"/>
</dbReference>
<evidence type="ECO:0000313" key="6">
    <source>
        <dbReference type="Proteomes" id="UP001520654"/>
    </source>
</evidence>
<dbReference type="Pfam" id="PF00106">
    <property type="entry name" value="adh_short"/>
    <property type="match status" value="1"/>
</dbReference>
<evidence type="ECO:0000313" key="5">
    <source>
        <dbReference type="EMBL" id="MCC0095158.1"/>
    </source>
</evidence>
<evidence type="ECO:0000256" key="2">
    <source>
        <dbReference type="ARBA" id="ARBA00023002"/>
    </source>
</evidence>
<dbReference type="SMART" id="SM00822">
    <property type="entry name" value="PKS_KR"/>
    <property type="match status" value="1"/>
</dbReference>
<dbReference type="PANTHER" id="PTHR43086">
    <property type="entry name" value="VERY-LONG-CHAIN 3-OXOOACYL-COA REDUCTASE"/>
    <property type="match status" value="1"/>
</dbReference>
<dbReference type="SUPFAM" id="SSF51735">
    <property type="entry name" value="NAD(P)-binding Rossmann-fold domains"/>
    <property type="match status" value="1"/>
</dbReference>
<evidence type="ECO:0000259" key="4">
    <source>
        <dbReference type="SMART" id="SM00822"/>
    </source>
</evidence>
<sequence length="274" mass="29044">MNAVDYRGRTTLITGASSGLGAEFARQLAARGSDLVLVARREDRLKALAAQLSAAHGVSVEPLAMDLAVDGCGELLAAEVERRGITVSSVINNAGFGTYGLFHEEDPQRVRQEVALDVTAVVDISRAFIGPLRSRGEGVLVNLASAAAYQPVPNMAVYGATKAFVLSFTEALWQESRGTGLRVMALSPGATKTEFFDVVGTENATGGTRMQTSEEVVRTALKALDRRNPPPSVVSGAMNRIMALSGRFASRRTVVRIVGRMTSPRTPARARAAA</sequence>
<feature type="domain" description="Ketoreductase" evidence="4">
    <location>
        <begin position="9"/>
        <end position="189"/>
    </location>
</feature>
<dbReference type="PRINTS" id="PR00081">
    <property type="entry name" value="GDHRDH"/>
</dbReference>
<keyword evidence="6" id="KW-1185">Reference proteome</keyword>
<protein>
    <submittedName>
        <fullName evidence="5">SDR family oxidoreductase</fullName>
    </submittedName>
</protein>